<dbReference type="EMBL" id="SCLP01000007">
    <property type="protein sequence ID" value="TFF45791.1"/>
    <property type="molecule type" value="Genomic_DNA"/>
</dbReference>
<feature type="transmembrane region" description="Helical" evidence="1">
    <location>
        <begin position="128"/>
        <end position="146"/>
    </location>
</feature>
<reference evidence="2 3" key="1">
    <citation type="submission" date="2019-01" db="EMBL/GenBank/DDBJ databases">
        <title>Draft genome sequence of Bacillus sp. DPC6431.</title>
        <authorList>
            <person name="Arbulu S."/>
            <person name="Murphy K."/>
            <person name="O'Sullivan O."/>
            <person name="Rea M.C."/>
            <person name="Hill C."/>
            <person name="Ross R.P."/>
        </authorList>
    </citation>
    <scope>NUCLEOTIDE SEQUENCE [LARGE SCALE GENOMIC DNA]</scope>
    <source>
        <strain evidence="2 3">DPC6431</strain>
    </source>
</reference>
<proteinExistence type="predicted"/>
<evidence type="ECO:0000256" key="1">
    <source>
        <dbReference type="SAM" id="Phobius"/>
    </source>
</evidence>
<sequence length="236" mass="27081">MESNKVDSTLMIFGITIFGYGMACLYQMGYKDFYHLPYQMIEITPSTISIIVITIGSFMILGIVNSLFLTTNTDLKGSLQKIFTKRNQGEMSPKNRNLLAGLPLLILLFLFLLDKLNVIKVFELNSKYLGMFILLILIFTIIKKYIPLAMTILVGFMGLMCYQVGFYKAMSQTEYLTIKGADFVVIDYKGDKAIISKVDFKKKIIYPEYQFIKLESSKPNEQQFELKYTGILKMKD</sequence>
<organism evidence="2 3">
    <name type="scientific">Bacillus thuringiensis</name>
    <dbReference type="NCBI Taxonomy" id="1428"/>
    <lineage>
        <taxon>Bacteria</taxon>
        <taxon>Bacillati</taxon>
        <taxon>Bacillota</taxon>
        <taxon>Bacilli</taxon>
        <taxon>Bacillales</taxon>
        <taxon>Bacillaceae</taxon>
        <taxon>Bacillus</taxon>
        <taxon>Bacillus cereus group</taxon>
    </lineage>
</organism>
<feature type="transmembrane region" description="Helical" evidence="1">
    <location>
        <begin position="152"/>
        <end position="170"/>
    </location>
</feature>
<keyword evidence="1" id="KW-0472">Membrane</keyword>
<feature type="transmembrane region" description="Helical" evidence="1">
    <location>
        <begin position="98"/>
        <end position="116"/>
    </location>
</feature>
<accession>A0A4Y8T4K0</accession>
<feature type="transmembrane region" description="Helical" evidence="1">
    <location>
        <begin position="47"/>
        <end position="69"/>
    </location>
</feature>
<dbReference type="AlphaFoldDB" id="A0A4Y8T4K0"/>
<name>A0A4Y8T4K0_BACTU</name>
<comment type="caution">
    <text evidence="2">The sequence shown here is derived from an EMBL/GenBank/DDBJ whole genome shotgun (WGS) entry which is preliminary data.</text>
</comment>
<gene>
    <name evidence="2" type="ORF">EQ803_16120</name>
</gene>
<feature type="transmembrane region" description="Helical" evidence="1">
    <location>
        <begin position="6"/>
        <end position="26"/>
    </location>
</feature>
<evidence type="ECO:0000313" key="2">
    <source>
        <dbReference type="EMBL" id="TFF45791.1"/>
    </source>
</evidence>
<dbReference type="Proteomes" id="UP000297630">
    <property type="component" value="Unassembled WGS sequence"/>
</dbReference>
<keyword evidence="1" id="KW-1133">Transmembrane helix</keyword>
<dbReference type="RefSeq" id="WP_134656435.1">
    <property type="nucleotide sequence ID" value="NZ_SCLP01000007.1"/>
</dbReference>
<protein>
    <submittedName>
        <fullName evidence="2">Uncharacterized protein</fullName>
    </submittedName>
</protein>
<keyword evidence="1" id="KW-0812">Transmembrane</keyword>
<evidence type="ECO:0000313" key="3">
    <source>
        <dbReference type="Proteomes" id="UP000297630"/>
    </source>
</evidence>